<feature type="domain" description="DUF4180" evidence="1">
    <location>
        <begin position="10"/>
        <end position="117"/>
    </location>
</feature>
<evidence type="ECO:0000313" key="2">
    <source>
        <dbReference type="EMBL" id="RCH56310.1"/>
    </source>
</evidence>
<organism evidence="2 3">
    <name type="scientific">Mucilaginibacter hurinus</name>
    <dbReference type="NCBI Taxonomy" id="2201324"/>
    <lineage>
        <taxon>Bacteria</taxon>
        <taxon>Pseudomonadati</taxon>
        <taxon>Bacteroidota</taxon>
        <taxon>Sphingobacteriia</taxon>
        <taxon>Sphingobacteriales</taxon>
        <taxon>Sphingobacteriaceae</taxon>
        <taxon>Mucilaginibacter</taxon>
    </lineage>
</organism>
<evidence type="ECO:0000313" key="3">
    <source>
        <dbReference type="Proteomes" id="UP000253209"/>
    </source>
</evidence>
<protein>
    <submittedName>
        <fullName evidence="2">DUF4180 domain-containing protein</fullName>
    </submittedName>
</protein>
<gene>
    <name evidence="2" type="ORF">DJ568_00135</name>
</gene>
<comment type="caution">
    <text evidence="2">The sequence shown here is derived from an EMBL/GenBank/DDBJ whole genome shotgun (WGS) entry which is preliminary data.</text>
</comment>
<reference evidence="2 3" key="1">
    <citation type="submission" date="2018-05" db="EMBL/GenBank/DDBJ databases">
        <title>Mucilaginibacter hurinus sp. nov., isolated from briquette warehouse soil.</title>
        <authorList>
            <person name="Choi L."/>
        </authorList>
    </citation>
    <scope>NUCLEOTIDE SEQUENCE [LARGE SCALE GENOMIC DNA]</scope>
    <source>
        <strain evidence="2 3">ZR32</strain>
    </source>
</reference>
<sequence>MMTIKTHIINQINIAEVVAESVLIQTPDDALDLLANLYYQGFDSIIINQLHITPLFFELSNGMAGEILQKFSNYRVRLVVTGEFENVTSKSLKDFVYESNKGRHINFLGTTADALQALSK</sequence>
<keyword evidence="3" id="KW-1185">Reference proteome</keyword>
<dbReference type="InterPro" id="IPR025438">
    <property type="entry name" value="DUF4180"/>
</dbReference>
<proteinExistence type="predicted"/>
<dbReference type="OrthoDB" id="8595425at2"/>
<name>A0A367GST8_9SPHI</name>
<dbReference type="EMBL" id="QGDC01000001">
    <property type="protein sequence ID" value="RCH56310.1"/>
    <property type="molecule type" value="Genomic_DNA"/>
</dbReference>
<evidence type="ECO:0000259" key="1">
    <source>
        <dbReference type="Pfam" id="PF13788"/>
    </source>
</evidence>
<accession>A0A367GST8</accession>
<dbReference type="Pfam" id="PF13788">
    <property type="entry name" value="DUF4180"/>
    <property type="match status" value="1"/>
</dbReference>
<dbReference type="AlphaFoldDB" id="A0A367GST8"/>
<dbReference type="Proteomes" id="UP000253209">
    <property type="component" value="Unassembled WGS sequence"/>
</dbReference>